<dbReference type="GO" id="GO:0004523">
    <property type="term" value="F:RNA-DNA hybrid ribonuclease activity"/>
    <property type="evidence" value="ECO:0007669"/>
    <property type="project" value="InterPro"/>
</dbReference>
<dbReference type="Proteomes" id="UP000247702">
    <property type="component" value="Unassembled WGS sequence"/>
</dbReference>
<evidence type="ECO:0000256" key="1">
    <source>
        <dbReference type="SAM" id="MobiDB-lite"/>
    </source>
</evidence>
<feature type="compositionally biased region" description="Basic residues" evidence="1">
    <location>
        <begin position="694"/>
        <end position="703"/>
    </location>
</feature>
<reference evidence="3 4" key="1">
    <citation type="submission" date="2017-11" db="EMBL/GenBank/DDBJ databases">
        <title>The genome of Rhizophagus clarus HR1 reveals common genetic basis of auxotrophy among arbuscular mycorrhizal fungi.</title>
        <authorList>
            <person name="Kobayashi Y."/>
        </authorList>
    </citation>
    <scope>NUCLEOTIDE SEQUENCE [LARGE SCALE GENOMIC DNA]</scope>
    <source>
        <strain evidence="3 4">HR1</strain>
    </source>
</reference>
<gene>
    <name evidence="3" type="ORF">RclHR1_29670001</name>
</gene>
<evidence type="ECO:0000259" key="2">
    <source>
        <dbReference type="PROSITE" id="PS50879"/>
    </source>
</evidence>
<dbReference type="Gene3D" id="3.30.420.10">
    <property type="entry name" value="Ribonuclease H-like superfamily/Ribonuclease H"/>
    <property type="match status" value="1"/>
</dbReference>
<dbReference type="PROSITE" id="PS50879">
    <property type="entry name" value="RNASE_H_1"/>
    <property type="match status" value="1"/>
</dbReference>
<dbReference type="Pfam" id="PF00075">
    <property type="entry name" value="RNase_H"/>
    <property type="match status" value="1"/>
</dbReference>
<dbReference type="InterPro" id="IPR036397">
    <property type="entry name" value="RNaseH_sf"/>
</dbReference>
<feature type="non-terminal residue" evidence="3">
    <location>
        <position position="754"/>
    </location>
</feature>
<organism evidence="3 4">
    <name type="scientific">Rhizophagus clarus</name>
    <dbReference type="NCBI Taxonomy" id="94130"/>
    <lineage>
        <taxon>Eukaryota</taxon>
        <taxon>Fungi</taxon>
        <taxon>Fungi incertae sedis</taxon>
        <taxon>Mucoromycota</taxon>
        <taxon>Glomeromycotina</taxon>
        <taxon>Glomeromycetes</taxon>
        <taxon>Glomerales</taxon>
        <taxon>Glomeraceae</taxon>
        <taxon>Rhizophagus</taxon>
    </lineage>
</organism>
<feature type="domain" description="RNase H type-1" evidence="2">
    <location>
        <begin position="279"/>
        <end position="424"/>
    </location>
</feature>
<name>A0A2Z6R5H1_9GLOM</name>
<protein>
    <recommendedName>
        <fullName evidence="2">RNase H type-1 domain-containing protein</fullName>
    </recommendedName>
</protein>
<evidence type="ECO:0000313" key="3">
    <source>
        <dbReference type="EMBL" id="GBB97320.1"/>
    </source>
</evidence>
<proteinExistence type="predicted"/>
<accession>A0A2Z6R5H1</accession>
<comment type="caution">
    <text evidence="3">The sequence shown here is derived from an EMBL/GenBank/DDBJ whole genome shotgun (WGS) entry which is preliminary data.</text>
</comment>
<sequence>MFLDQIIQPDSSFFKSWDEIRCTTPNKKGPVPLWYKHMIDQYTINPNTLRLNFDLPGLPQQLLRLNRPKKNFTSPNQTLYPCNTWTYFWSPVIKDIVYGKILSKDNHSPSSPMMIMEHWVPTTINTSNNQDNEHMPKSRDNILQQCEGCNLHYPYYLADLRPKCIILQALDKSLDLKIKPKSTLHNNRDVLRTRKSQQRPLCQTTKSHHTLRTLAYNDYLRIHQLLNSDIISTINTDTMDSQIESFQYPLSFLHFYFLLSYETKQYLYQFYNVLLNFPFDQVIDIYTDGSCHFDQHQEVTMGLGWHVTRPVTPIPISFLGAYKHFPSSTKAEAYAICTALLICPPHTTINIYTDSQCCINTFHNITQRLVIPRRQLKIPNHHIWFVIMKIIKDNSLTVNLHKVKAHSDNEHNDKADTLAKTGHTSSHLILLDKHHIPTNIHIVWDQHHDNITIDHNIRHIARDIGNRQKFYAWLDYKTNADLKTASFNQIIDWPCTEKFFNFNPDDRPTSHKLTKFRAWQRKSINNLVPTMDIMSLRYPNLFRDVLNCWSCRLHPETNTSLWLCPINLEVLRPHIVKYTQDLQQYIRQTCDHGDFLLTQEINNNAIFKFFLTPIGSIAPPDVASPFLLTCRQIITHDFSTLFKGKYKNKKTLHLTILHKFYELTQLIKRVIWKPRNDSFKKWKTVHQVKKHTYRQYRQRHKRTSSPDEAQLYTADADHESQRRRTRADNFNTRHFYQTASFRSLQDHSVAFIYA</sequence>
<dbReference type="InterPro" id="IPR002156">
    <property type="entry name" value="RNaseH_domain"/>
</dbReference>
<dbReference type="AlphaFoldDB" id="A0A2Z6R5H1"/>
<feature type="region of interest" description="Disordered" evidence="1">
    <location>
        <begin position="694"/>
        <end position="729"/>
    </location>
</feature>
<keyword evidence="4" id="KW-1185">Reference proteome</keyword>
<dbReference type="InterPro" id="IPR012337">
    <property type="entry name" value="RNaseH-like_sf"/>
</dbReference>
<dbReference type="GO" id="GO:0003676">
    <property type="term" value="F:nucleic acid binding"/>
    <property type="evidence" value="ECO:0007669"/>
    <property type="project" value="InterPro"/>
</dbReference>
<dbReference type="SUPFAM" id="SSF53098">
    <property type="entry name" value="Ribonuclease H-like"/>
    <property type="match status" value="1"/>
</dbReference>
<evidence type="ECO:0000313" key="4">
    <source>
        <dbReference type="Proteomes" id="UP000247702"/>
    </source>
</evidence>
<dbReference type="EMBL" id="BEXD01002187">
    <property type="protein sequence ID" value="GBB97320.1"/>
    <property type="molecule type" value="Genomic_DNA"/>
</dbReference>